<dbReference type="GO" id="GO:0043565">
    <property type="term" value="F:sequence-specific DNA binding"/>
    <property type="evidence" value="ECO:0007669"/>
    <property type="project" value="InterPro"/>
</dbReference>
<evidence type="ECO:0000313" key="6">
    <source>
        <dbReference type="Proteomes" id="UP000229730"/>
    </source>
</evidence>
<dbReference type="Pfam" id="PF12833">
    <property type="entry name" value="HTH_18"/>
    <property type="match status" value="1"/>
</dbReference>
<comment type="caution">
    <text evidence="5">The sequence shown here is derived from an EMBL/GenBank/DDBJ whole genome shotgun (WGS) entry which is preliminary data.</text>
</comment>
<sequence length="343" mass="39528">MLLNEMNCITDVISNFLQSDLYTSGDDNFYKLNMLPYDCPNSVRINFNNSIANGYWDILKLTNDILVYIVDNKYASDFVYPYISQRDHMVFRFVLSGEMVICSSQSQNITLDGPSVNYFSSSKSVKNQIIYTKGSDHKMITLYISRQKIKQLLMPSSNDESALIGSLFNTEGLSGCNLMLIPEIRNIITEIFVTQFFGPLRQVYITAKIQELLCYTIKYISSNRLSSGKLENIIGLRDQQKIKQVFDILNAHYLMPPTIDNLSREVGLNRTNLRKFFKTIHGQTIYDFCKNKRMVEAKSRLLHSNMNITQLSQYLGYNHSANFTLAFKNFYGVLPKDIKKQSH</sequence>
<organism evidence="5 6">
    <name type="scientific">Paremcibacter congregatus</name>
    <dbReference type="NCBI Taxonomy" id="2043170"/>
    <lineage>
        <taxon>Bacteria</taxon>
        <taxon>Pseudomonadati</taxon>
        <taxon>Pseudomonadota</taxon>
        <taxon>Alphaproteobacteria</taxon>
        <taxon>Emcibacterales</taxon>
        <taxon>Emcibacteraceae</taxon>
        <taxon>Paremcibacter</taxon>
    </lineage>
</organism>
<dbReference type="AlphaFoldDB" id="A0A2G4YQW0"/>
<evidence type="ECO:0000259" key="4">
    <source>
        <dbReference type="PROSITE" id="PS01124"/>
    </source>
</evidence>
<proteinExistence type="predicted"/>
<dbReference type="PROSITE" id="PS01124">
    <property type="entry name" value="HTH_ARAC_FAMILY_2"/>
    <property type="match status" value="1"/>
</dbReference>
<keyword evidence="2" id="KW-0238">DNA-binding</keyword>
<dbReference type="InterPro" id="IPR018060">
    <property type="entry name" value="HTH_AraC"/>
</dbReference>
<dbReference type="PANTHER" id="PTHR47893:SF1">
    <property type="entry name" value="REGULATORY PROTEIN PCHR"/>
    <property type="match status" value="1"/>
</dbReference>
<protein>
    <recommendedName>
        <fullName evidence="4">HTH araC/xylS-type domain-containing protein</fullName>
    </recommendedName>
</protein>
<evidence type="ECO:0000256" key="3">
    <source>
        <dbReference type="ARBA" id="ARBA00023163"/>
    </source>
</evidence>
<keyword evidence="6" id="KW-1185">Reference proteome</keyword>
<dbReference type="RefSeq" id="WP_099472975.1">
    <property type="nucleotide sequence ID" value="NZ_CP041025.1"/>
</dbReference>
<dbReference type="GO" id="GO:0003700">
    <property type="term" value="F:DNA-binding transcription factor activity"/>
    <property type="evidence" value="ECO:0007669"/>
    <property type="project" value="InterPro"/>
</dbReference>
<dbReference type="InterPro" id="IPR018062">
    <property type="entry name" value="HTH_AraC-typ_CS"/>
</dbReference>
<gene>
    <name evidence="5" type="ORF">CRD36_10520</name>
</gene>
<dbReference type="Proteomes" id="UP000229730">
    <property type="component" value="Unassembled WGS sequence"/>
</dbReference>
<dbReference type="EMBL" id="PDEM01000023">
    <property type="protein sequence ID" value="PHZ84712.1"/>
    <property type="molecule type" value="Genomic_DNA"/>
</dbReference>
<keyword evidence="1" id="KW-0805">Transcription regulation</keyword>
<dbReference type="InterPro" id="IPR009057">
    <property type="entry name" value="Homeodomain-like_sf"/>
</dbReference>
<dbReference type="PROSITE" id="PS00041">
    <property type="entry name" value="HTH_ARAC_FAMILY_1"/>
    <property type="match status" value="1"/>
</dbReference>
<dbReference type="SUPFAM" id="SSF46689">
    <property type="entry name" value="Homeodomain-like"/>
    <property type="match status" value="2"/>
</dbReference>
<dbReference type="InterPro" id="IPR053142">
    <property type="entry name" value="PchR_regulatory_protein"/>
</dbReference>
<dbReference type="Gene3D" id="1.10.10.60">
    <property type="entry name" value="Homeodomain-like"/>
    <property type="match status" value="1"/>
</dbReference>
<evidence type="ECO:0000313" key="5">
    <source>
        <dbReference type="EMBL" id="PHZ84712.1"/>
    </source>
</evidence>
<dbReference type="PANTHER" id="PTHR47893">
    <property type="entry name" value="REGULATORY PROTEIN PCHR"/>
    <property type="match status" value="1"/>
</dbReference>
<name>A0A2G4YQW0_9PROT</name>
<dbReference type="InParanoid" id="A0A2G4YQW0"/>
<dbReference type="OrthoDB" id="6670788at2"/>
<dbReference type="SMART" id="SM00342">
    <property type="entry name" value="HTH_ARAC"/>
    <property type="match status" value="1"/>
</dbReference>
<keyword evidence="3" id="KW-0804">Transcription</keyword>
<reference evidence="5 6" key="1">
    <citation type="submission" date="2017-10" db="EMBL/GenBank/DDBJ databases">
        <title>Frigbacter circumglobatus gen. nov. sp. nov., isolated from sediment cultured in situ.</title>
        <authorList>
            <person name="Zhao Z."/>
        </authorList>
    </citation>
    <scope>NUCLEOTIDE SEQUENCE [LARGE SCALE GENOMIC DNA]</scope>
    <source>
        <strain evidence="5 6">ZYL</strain>
    </source>
</reference>
<evidence type="ECO:0000256" key="2">
    <source>
        <dbReference type="ARBA" id="ARBA00023125"/>
    </source>
</evidence>
<feature type="domain" description="HTH araC/xylS-type" evidence="4">
    <location>
        <begin position="243"/>
        <end position="341"/>
    </location>
</feature>
<accession>A0A2G4YQW0</accession>
<evidence type="ECO:0000256" key="1">
    <source>
        <dbReference type="ARBA" id="ARBA00023015"/>
    </source>
</evidence>